<proteinExistence type="predicted"/>
<dbReference type="RefSeq" id="WP_055058508.1">
    <property type="nucleotide sequence ID" value="NZ_CYZP01000027.1"/>
</dbReference>
<name>A0A174EW23_9FIRM</name>
<accession>A0A174EW23</accession>
<dbReference type="Proteomes" id="UP000095645">
    <property type="component" value="Unassembled WGS sequence"/>
</dbReference>
<dbReference type="AlphaFoldDB" id="A0A174EW23"/>
<dbReference type="CDD" id="cd03801">
    <property type="entry name" value="GT4_PimA-like"/>
    <property type="match status" value="1"/>
</dbReference>
<reference evidence="1 2" key="1">
    <citation type="submission" date="2015-09" db="EMBL/GenBank/DDBJ databases">
        <authorList>
            <consortium name="Pathogen Informatics"/>
        </authorList>
    </citation>
    <scope>NUCLEOTIDE SEQUENCE [LARGE SCALE GENOMIC DNA]</scope>
    <source>
        <strain evidence="1 2">2789STDY5834861</strain>
    </source>
</reference>
<dbReference type="EMBL" id="CYZP01000027">
    <property type="protein sequence ID" value="CUO40746.1"/>
    <property type="molecule type" value="Genomic_DNA"/>
</dbReference>
<dbReference type="GO" id="GO:0016740">
    <property type="term" value="F:transferase activity"/>
    <property type="evidence" value="ECO:0007669"/>
    <property type="project" value="UniProtKB-KW"/>
</dbReference>
<gene>
    <name evidence="1" type="ORF">ERS852476_02773</name>
</gene>
<dbReference type="PANTHER" id="PTHR12526">
    <property type="entry name" value="GLYCOSYLTRANSFERASE"/>
    <property type="match status" value="1"/>
</dbReference>
<protein>
    <submittedName>
        <fullName evidence="1">Glycosyltransferase, GG-Bacteroidales peptide system</fullName>
    </submittedName>
</protein>
<dbReference type="Gene3D" id="3.40.50.2000">
    <property type="entry name" value="Glycogen Phosphorylase B"/>
    <property type="match status" value="2"/>
</dbReference>
<sequence length="393" mass="46009">MSKKKLLIYYPESMLKPVGGPAGYLFNLRQGLDTLNKEEFPIDVSFYEAAPKSLRDTVKNKDKIPKRLREFRRAVDDIFYEKKAYPLDEKLHQYDMIHFHSIDAMYLCRKTLENYKGTVILTSHSPCAKFKEKLAWLNPFDYKMLKKWVDRIEEMDAYSFKRADYIIFPCKEAEEPYYHTWEGYEQLREEKKYRYMPTGIVGCKAKVNREDFRKKYGIPDNAFVISYAGRHNEIKGYADLKRLGEKLLADKNVYFLIAGKEEPMTGLKNDHWIEVGWTNDPHSLIAASDVFVLPNHETYFDLILLEVLSLGVPVVMSRTGGNKYFEQFKQPGLKFYDTLEEAQDRILDIKKMPVDELCDAKAGIIEMFNNEFTVEKFAKNYINIISEIAASIR</sequence>
<dbReference type="SUPFAM" id="SSF53756">
    <property type="entry name" value="UDP-Glycosyltransferase/glycogen phosphorylase"/>
    <property type="match status" value="1"/>
</dbReference>
<organism evidence="1 2">
    <name type="scientific">Blautia obeum</name>
    <dbReference type="NCBI Taxonomy" id="40520"/>
    <lineage>
        <taxon>Bacteria</taxon>
        <taxon>Bacillati</taxon>
        <taxon>Bacillota</taxon>
        <taxon>Clostridia</taxon>
        <taxon>Lachnospirales</taxon>
        <taxon>Lachnospiraceae</taxon>
        <taxon>Blautia</taxon>
    </lineage>
</organism>
<dbReference type="PANTHER" id="PTHR12526:SF630">
    <property type="entry name" value="GLYCOSYLTRANSFERASE"/>
    <property type="match status" value="1"/>
</dbReference>
<keyword evidence="1" id="KW-0808">Transferase</keyword>
<evidence type="ECO:0000313" key="2">
    <source>
        <dbReference type="Proteomes" id="UP000095645"/>
    </source>
</evidence>
<evidence type="ECO:0000313" key="1">
    <source>
        <dbReference type="EMBL" id="CUO40746.1"/>
    </source>
</evidence>
<dbReference type="Pfam" id="PF13692">
    <property type="entry name" value="Glyco_trans_1_4"/>
    <property type="match status" value="1"/>
</dbReference>